<dbReference type="InterPro" id="IPR036237">
    <property type="entry name" value="Xyl_isomerase-like_sf"/>
</dbReference>
<dbReference type="InterPro" id="IPR050417">
    <property type="entry name" value="Sugar_Epim/Isomerase"/>
</dbReference>
<dbReference type="InterPro" id="IPR013022">
    <property type="entry name" value="Xyl_isomerase-like_TIM-brl"/>
</dbReference>
<evidence type="ECO:0000259" key="3">
    <source>
        <dbReference type="Pfam" id="PF01261"/>
    </source>
</evidence>
<protein>
    <submittedName>
        <fullName evidence="4">TIM barrel protein</fullName>
    </submittedName>
</protein>
<feature type="signal peptide" evidence="2">
    <location>
        <begin position="1"/>
        <end position="32"/>
    </location>
</feature>
<dbReference type="PROSITE" id="PS51318">
    <property type="entry name" value="TAT"/>
    <property type="match status" value="1"/>
</dbReference>
<evidence type="ECO:0000256" key="2">
    <source>
        <dbReference type="SAM" id="SignalP"/>
    </source>
</evidence>
<evidence type="ECO:0000313" key="4">
    <source>
        <dbReference type="EMBL" id="MFK2919496.1"/>
    </source>
</evidence>
<dbReference type="SUPFAM" id="SSF51658">
    <property type="entry name" value="Xylose isomerase-like"/>
    <property type="match status" value="1"/>
</dbReference>
<dbReference type="Proteomes" id="UP001620408">
    <property type="component" value="Unassembled WGS sequence"/>
</dbReference>
<reference evidence="4 5" key="1">
    <citation type="submission" date="2020-10" db="EMBL/GenBank/DDBJ databases">
        <title>Phylogeny of dyella-like bacteria.</title>
        <authorList>
            <person name="Fu J."/>
        </authorList>
    </citation>
    <scope>NUCLEOTIDE SEQUENCE [LARGE SCALE GENOMIC DNA]</scope>
    <source>
        <strain evidence="4 5">BB4</strain>
    </source>
</reference>
<keyword evidence="2" id="KW-0732">Signal</keyword>
<evidence type="ECO:0000313" key="5">
    <source>
        <dbReference type="Proteomes" id="UP001620408"/>
    </source>
</evidence>
<proteinExistence type="predicted"/>
<dbReference type="EMBL" id="JADIKD010000012">
    <property type="protein sequence ID" value="MFK2919496.1"/>
    <property type="molecule type" value="Genomic_DNA"/>
</dbReference>
<dbReference type="RefSeq" id="WP_379984465.1">
    <property type="nucleotide sequence ID" value="NZ_JADIKD010000012.1"/>
</dbReference>
<dbReference type="PANTHER" id="PTHR43489:SF3">
    <property type="entry name" value="XYLOSE ISOMERASE DOMAIN PROTEIN TIM BARREL"/>
    <property type="match status" value="1"/>
</dbReference>
<comment type="caution">
    <text evidence="4">The sequence shown here is derived from an EMBL/GenBank/DDBJ whole genome shotgun (WGS) entry which is preliminary data.</text>
</comment>
<organism evidence="4 5">
    <name type="scientific">Dyella koreensis</name>
    <dbReference type="NCBI Taxonomy" id="311235"/>
    <lineage>
        <taxon>Bacteria</taxon>
        <taxon>Pseudomonadati</taxon>
        <taxon>Pseudomonadota</taxon>
        <taxon>Gammaproteobacteria</taxon>
        <taxon>Lysobacterales</taxon>
        <taxon>Rhodanobacteraceae</taxon>
        <taxon>Dyella</taxon>
    </lineage>
</organism>
<keyword evidence="5" id="KW-1185">Reference proteome</keyword>
<gene>
    <name evidence="4" type="ORF">ISS97_19695</name>
</gene>
<feature type="chain" id="PRO_5046560026" evidence="2">
    <location>
        <begin position="33"/>
        <end position="305"/>
    </location>
</feature>
<dbReference type="Pfam" id="PF01261">
    <property type="entry name" value="AP_endonuc_2"/>
    <property type="match status" value="1"/>
</dbReference>
<feature type="domain" description="Xylose isomerase-like TIM barrel" evidence="3">
    <location>
        <begin position="108"/>
        <end position="286"/>
    </location>
</feature>
<evidence type="ECO:0000256" key="1">
    <source>
        <dbReference type="ARBA" id="ARBA00023235"/>
    </source>
</evidence>
<keyword evidence="1" id="KW-0413">Isomerase</keyword>
<name>A0ABW8K9I0_9GAMM</name>
<dbReference type="Gene3D" id="3.20.20.150">
    <property type="entry name" value="Divalent-metal-dependent TIM barrel enzymes"/>
    <property type="match status" value="1"/>
</dbReference>
<accession>A0ABW8K9I0</accession>
<dbReference type="PANTHER" id="PTHR43489">
    <property type="entry name" value="ISOMERASE"/>
    <property type="match status" value="1"/>
</dbReference>
<dbReference type="InterPro" id="IPR006311">
    <property type="entry name" value="TAT_signal"/>
</dbReference>
<sequence>MSTDSRGITRRAALGQIAAAAAFGATSLLASAETTSGKLASAKATPGRLKQSLSRWTSKAPLPELCKRLQAIGFAGVDLLYPDEWSVVNDSGLSVSMGYPKLVSPDRRDNFIAMGFNDPANHATLLKELEASIPLAKRAGVTNLITMFGNRKAGIDARAALDHCVAGLSKIAPYAAENGITLCVELLNSKVDHHGYQGDHTAFGVDVMKGIGSPNVKLLYDIYHMQIMEGDVIRTIRDNIQWIGHFHTGGVPGRHEIDGTQELNYHAVAKAIADLNYQGFIAHEFMPAQPDPFASFAEAFKICTV</sequence>